<dbReference type="GO" id="GO:0016627">
    <property type="term" value="F:oxidoreductase activity, acting on the CH-CH group of donors"/>
    <property type="evidence" value="ECO:0007669"/>
    <property type="project" value="InterPro"/>
</dbReference>
<dbReference type="Pfam" id="PF02770">
    <property type="entry name" value="Acyl-CoA_dh_M"/>
    <property type="match status" value="1"/>
</dbReference>
<comment type="cofactor">
    <cofactor evidence="1">
        <name>FAD</name>
        <dbReference type="ChEBI" id="CHEBI:57692"/>
    </cofactor>
</comment>
<dbReference type="Gene3D" id="1.10.540.10">
    <property type="entry name" value="Acyl-CoA dehydrogenase/oxidase, N-terminal domain"/>
    <property type="match status" value="2"/>
</dbReference>
<protein>
    <submittedName>
        <fullName evidence="9">Acyl-CoA dehydrogenase</fullName>
    </submittedName>
</protein>
<evidence type="ECO:0000256" key="1">
    <source>
        <dbReference type="ARBA" id="ARBA00001974"/>
    </source>
</evidence>
<evidence type="ECO:0000256" key="5">
    <source>
        <dbReference type="ARBA" id="ARBA00023002"/>
    </source>
</evidence>
<gene>
    <name evidence="9" type="ordered locus">REQ_15440</name>
</gene>
<feature type="domain" description="Acyl-CoA dehydrogenase/oxidase N-terminal" evidence="8">
    <location>
        <begin position="395"/>
        <end position="466"/>
    </location>
</feature>
<dbReference type="InterPro" id="IPR006091">
    <property type="entry name" value="Acyl-CoA_Oxase/DH_mid-dom"/>
</dbReference>
<dbReference type="SUPFAM" id="SSF47203">
    <property type="entry name" value="Acyl-CoA dehydrogenase C-terminal domain-like"/>
    <property type="match status" value="2"/>
</dbReference>
<dbReference type="InterPro" id="IPR009075">
    <property type="entry name" value="AcylCo_DH/oxidase_C"/>
</dbReference>
<dbReference type="InterPro" id="IPR013786">
    <property type="entry name" value="AcylCoA_DH/ox_N"/>
</dbReference>
<feature type="domain" description="Acyl-CoA oxidase/dehydrogenase middle" evidence="7">
    <location>
        <begin position="470"/>
        <end position="562"/>
    </location>
</feature>
<dbReference type="PANTHER" id="PTHR43292">
    <property type="entry name" value="ACYL-COA DEHYDROGENASE"/>
    <property type="match status" value="1"/>
</dbReference>
<evidence type="ECO:0000313" key="9">
    <source>
        <dbReference type="EMBL" id="CBH47622.1"/>
    </source>
</evidence>
<keyword evidence="5" id="KW-0560">Oxidoreductase</keyword>
<keyword evidence="3" id="KW-0285">Flavoprotein</keyword>
<dbReference type="Gene3D" id="2.40.110.10">
    <property type="entry name" value="Butyryl-CoA Dehydrogenase, subunit A, domain 2"/>
    <property type="match status" value="2"/>
</dbReference>
<dbReference type="InterPro" id="IPR036250">
    <property type="entry name" value="AcylCo_DH-like_C"/>
</dbReference>
<evidence type="ECO:0000256" key="3">
    <source>
        <dbReference type="ARBA" id="ARBA00022630"/>
    </source>
</evidence>
<feature type="domain" description="Acyl-CoA dehydrogenase/oxidase N-terminal" evidence="8">
    <location>
        <begin position="8"/>
        <end position="117"/>
    </location>
</feature>
<evidence type="ECO:0000256" key="2">
    <source>
        <dbReference type="ARBA" id="ARBA00009347"/>
    </source>
</evidence>
<reference evidence="9" key="1">
    <citation type="journal article" date="2010" name="PLoS Genet.">
        <title>The genome of a pathogenic rhodococcus: cooptive virulence underpinned by key gene acquisitions.</title>
        <authorList>
            <person name="Letek M."/>
            <person name="Gonzalez P."/>
            <person name="Macarthur I."/>
            <person name="Rodriguez H."/>
            <person name="Freeman T.C."/>
            <person name="Valero-Rello A."/>
            <person name="Blanco M."/>
            <person name="Buckley T."/>
            <person name="Cherevach I."/>
            <person name="Fahey R."/>
            <person name="Hapeshi A."/>
            <person name="Holdstock J."/>
            <person name="Leadon D."/>
            <person name="Navas J."/>
            <person name="Ocampo A."/>
            <person name="Quail M.A."/>
            <person name="Sanders M."/>
            <person name="Scortti M.M."/>
            <person name="Prescott J.F."/>
            <person name="Fogarty U."/>
            <person name="Meijer W.G."/>
            <person name="Parkhill J."/>
            <person name="Bentley S.D."/>
            <person name="Vazquez-Boland J.A."/>
        </authorList>
    </citation>
    <scope>NUCLEOTIDE SEQUENCE [LARGE SCALE GENOMIC DNA]</scope>
    <source>
        <strain evidence="9 10">103S</strain>
    </source>
</reference>
<comment type="similarity">
    <text evidence="2">Belongs to the acyl-CoA dehydrogenase family.</text>
</comment>
<dbReference type="SUPFAM" id="SSF56645">
    <property type="entry name" value="Acyl-CoA dehydrogenase NM domain-like"/>
    <property type="match status" value="2"/>
</dbReference>
<dbReference type="FunFam" id="2.40.110.10:FF:000011">
    <property type="entry name" value="Acyl-CoA dehydrogenase FadE34"/>
    <property type="match status" value="1"/>
</dbReference>
<dbReference type="AlphaFoldDB" id="A0A3S5Y4W7"/>
<dbReference type="InterPro" id="IPR037069">
    <property type="entry name" value="AcylCoA_DH/ox_N_sf"/>
</dbReference>
<dbReference type="InterPro" id="IPR046373">
    <property type="entry name" value="Acyl-CoA_Oxase/DH_mid-dom_sf"/>
</dbReference>
<evidence type="ECO:0000259" key="8">
    <source>
        <dbReference type="Pfam" id="PF02771"/>
    </source>
</evidence>
<dbReference type="Pfam" id="PF02771">
    <property type="entry name" value="Acyl-CoA_dh_N"/>
    <property type="match status" value="2"/>
</dbReference>
<name>A0A3S5Y4W7_RHOH1</name>
<accession>A0A3S5Y4W7</accession>
<dbReference type="GO" id="GO:0005886">
    <property type="term" value="C:plasma membrane"/>
    <property type="evidence" value="ECO:0007669"/>
    <property type="project" value="TreeGrafter"/>
</dbReference>
<dbReference type="Proteomes" id="UP001154400">
    <property type="component" value="Chromosome"/>
</dbReference>
<dbReference type="Pfam" id="PF00441">
    <property type="entry name" value="Acyl-CoA_dh_1"/>
    <property type="match status" value="2"/>
</dbReference>
<dbReference type="InterPro" id="IPR009100">
    <property type="entry name" value="AcylCoA_DH/oxidase_NM_dom_sf"/>
</dbReference>
<organism evidence="9">
    <name type="scientific">Rhodococcus hoagii (strain 103S)</name>
    <name type="common">Rhodococcus equi</name>
    <dbReference type="NCBI Taxonomy" id="685727"/>
    <lineage>
        <taxon>Bacteria</taxon>
        <taxon>Bacillati</taxon>
        <taxon>Actinomycetota</taxon>
        <taxon>Actinomycetes</taxon>
        <taxon>Mycobacteriales</taxon>
        <taxon>Nocardiaceae</taxon>
        <taxon>Prescottella</taxon>
    </lineage>
</organism>
<evidence type="ECO:0000259" key="7">
    <source>
        <dbReference type="Pfam" id="PF02770"/>
    </source>
</evidence>
<sequence length="733" mass="76844">MPIGIGADHDALADSLARFAAREAPVERTRGQFDDLARGARPAFWEQLVGMGIPSLHLAEEYDGAGAGLLELAVALEQSGYGLIPGPLLPTVTASAVIQSHGTDAARKALLPRLAGGATAAVALGTGTVTLDGDGDEVVAGGETVPVLGAPGAEILVLAGQSGERPVWFVVSASDAGVEVLAEEGVDLTRALGRVRLSDARIPAENVLGAGADEVAAIAAVLQCAEAVGVARWAQETSLAYAKIREQFGRPIGSFQAIKHKCAQLFIRLEVMTSSVWDAVSAADSGDRQQLALAAARTATVVRREAVDVVLEALTLLGGIGNTWEHDIHLYWRRVVSLLALGGSQDAWARRAGELALTTEREAVLGVPDRPEFRAGVAATIAEAAALDPVAARVLLADRGLVAPHYPEPYGLGADTAAQLILAEEFDRAGVPQPSTVIGEWALPSIFEYGTEEQMERLVVPTLRGEIIWCQLFSEPGAGSDLASLTTSATKVDGGWRIDGNKVWNSKAYEAHWGICLARTDRDAPKHRGISFFLVDMSAPGVEVRPLREANGDSMFNEVVLDGVFVPDADLVGAPGEGWKVARTTLANERVAMGNTPVASGYRFDPVEVARTLDPDTRHDALPALGRITSTTGALDALAHRSVLKRLSGLNPGVEASALKAASAQHITDATAQVLEWFGPEAALGGLCPDVTGGGRAAKAYLATPKLLIGGGTLEIQLNVISEQILGLPREPR</sequence>
<evidence type="ECO:0000256" key="4">
    <source>
        <dbReference type="ARBA" id="ARBA00022827"/>
    </source>
</evidence>
<dbReference type="GO" id="GO:0050660">
    <property type="term" value="F:flavin adenine dinucleotide binding"/>
    <property type="evidence" value="ECO:0007669"/>
    <property type="project" value="InterPro"/>
</dbReference>
<dbReference type="KEGG" id="req:REQ_15440"/>
<dbReference type="EMBL" id="FN563149">
    <property type="protein sequence ID" value="CBH47622.1"/>
    <property type="molecule type" value="Genomic_DNA"/>
</dbReference>
<evidence type="ECO:0000259" key="6">
    <source>
        <dbReference type="Pfam" id="PF00441"/>
    </source>
</evidence>
<proteinExistence type="inferred from homology"/>
<keyword evidence="4" id="KW-0274">FAD</keyword>
<dbReference type="PANTHER" id="PTHR43292:SF4">
    <property type="entry name" value="ACYL-COA DEHYDROGENASE FADE34"/>
    <property type="match status" value="1"/>
</dbReference>
<feature type="domain" description="Acyl-CoA dehydrogenase/oxidase C-terminal" evidence="6">
    <location>
        <begin position="576"/>
        <end position="726"/>
    </location>
</feature>
<dbReference type="InterPro" id="IPR052161">
    <property type="entry name" value="Mycobact_Acyl-CoA_DH"/>
</dbReference>
<dbReference type="CDD" id="cd00567">
    <property type="entry name" value="ACAD"/>
    <property type="match status" value="1"/>
</dbReference>
<feature type="domain" description="Acyl-CoA dehydrogenase/oxidase C-terminal" evidence="6">
    <location>
        <begin position="221"/>
        <end position="346"/>
    </location>
</feature>
<dbReference type="Gene3D" id="1.20.140.10">
    <property type="entry name" value="Butyryl-CoA Dehydrogenase, subunit A, domain 3"/>
    <property type="match status" value="2"/>
</dbReference>
<dbReference type="RefSeq" id="WP_013415467.1">
    <property type="nucleotide sequence ID" value="NC_014659.1"/>
</dbReference>
<evidence type="ECO:0000313" key="10">
    <source>
        <dbReference type="Proteomes" id="UP000006892"/>
    </source>
</evidence>